<dbReference type="InterPro" id="IPR021324">
    <property type="entry name" value="DUF2929"/>
</dbReference>
<gene>
    <name evidence="2" type="ORF">FC18_GL000756</name>
</gene>
<keyword evidence="3" id="KW-1185">Reference proteome</keyword>
<keyword evidence="1" id="KW-0812">Transmembrane</keyword>
<feature type="transmembrane region" description="Helical" evidence="1">
    <location>
        <begin position="6"/>
        <end position="26"/>
    </location>
</feature>
<dbReference type="AlphaFoldDB" id="A0A0R1ZW14"/>
<dbReference type="OrthoDB" id="2139526at2"/>
<name>A0A0R1ZW14_9LACO</name>
<sequence length="60" mass="6791">MRYVVTLFWGIILGQLTGFLAGALLQNSYDPKMSLIFSVIFCLILFVIPPILDHFDAETK</sequence>
<accession>A0A0R1ZW14</accession>
<protein>
    <submittedName>
        <fullName evidence="2">Uncharacterized protein</fullName>
    </submittedName>
</protein>
<dbReference type="EMBL" id="AYYO01000010">
    <property type="protein sequence ID" value="KRM55974.1"/>
    <property type="molecule type" value="Genomic_DNA"/>
</dbReference>
<feature type="transmembrane region" description="Helical" evidence="1">
    <location>
        <begin position="33"/>
        <end position="52"/>
    </location>
</feature>
<comment type="caution">
    <text evidence="2">The sequence shown here is derived from an EMBL/GenBank/DDBJ whole genome shotgun (WGS) entry which is preliminary data.</text>
</comment>
<evidence type="ECO:0000313" key="3">
    <source>
        <dbReference type="Proteomes" id="UP000051679"/>
    </source>
</evidence>
<reference evidence="2 3" key="1">
    <citation type="journal article" date="2015" name="Genome Announc.">
        <title>Expanding the biotechnology potential of lactobacilli through comparative genomics of 213 strains and associated genera.</title>
        <authorList>
            <person name="Sun Z."/>
            <person name="Harris H.M."/>
            <person name="McCann A."/>
            <person name="Guo C."/>
            <person name="Argimon S."/>
            <person name="Zhang W."/>
            <person name="Yang X."/>
            <person name="Jeffery I.B."/>
            <person name="Cooney J.C."/>
            <person name="Kagawa T.F."/>
            <person name="Liu W."/>
            <person name="Song Y."/>
            <person name="Salvetti E."/>
            <person name="Wrobel A."/>
            <person name="Rasinkangas P."/>
            <person name="Parkhill J."/>
            <person name="Rea M.C."/>
            <person name="O'Sullivan O."/>
            <person name="Ritari J."/>
            <person name="Douillard F.P."/>
            <person name="Paul Ross R."/>
            <person name="Yang R."/>
            <person name="Briner A.E."/>
            <person name="Felis G.E."/>
            <person name="de Vos W.M."/>
            <person name="Barrangou R."/>
            <person name="Klaenhammer T.R."/>
            <person name="Caufield P.W."/>
            <person name="Cui Y."/>
            <person name="Zhang H."/>
            <person name="O'Toole P.W."/>
        </authorList>
    </citation>
    <scope>NUCLEOTIDE SEQUENCE [LARGE SCALE GENOMIC DNA]</scope>
    <source>
        <strain evidence="2 3">DSM 20505</strain>
    </source>
</reference>
<dbReference type="Pfam" id="PF11151">
    <property type="entry name" value="DUF2929"/>
    <property type="match status" value="1"/>
</dbReference>
<dbReference type="PATRIC" id="fig|1291052.5.peg.772"/>
<dbReference type="Proteomes" id="UP000051679">
    <property type="component" value="Unassembled WGS sequence"/>
</dbReference>
<evidence type="ECO:0000256" key="1">
    <source>
        <dbReference type="SAM" id="Phobius"/>
    </source>
</evidence>
<dbReference type="RefSeq" id="WP_054676036.1">
    <property type="nucleotide sequence ID" value="NZ_AYYO01000010.1"/>
</dbReference>
<keyword evidence="1" id="KW-1133">Transmembrane helix</keyword>
<organism evidence="2 3">
    <name type="scientific">Lacticaseibacillus sharpeae JCM 1186 = DSM 20505</name>
    <dbReference type="NCBI Taxonomy" id="1291052"/>
    <lineage>
        <taxon>Bacteria</taxon>
        <taxon>Bacillati</taxon>
        <taxon>Bacillota</taxon>
        <taxon>Bacilli</taxon>
        <taxon>Lactobacillales</taxon>
        <taxon>Lactobacillaceae</taxon>
        <taxon>Lacticaseibacillus</taxon>
    </lineage>
</organism>
<evidence type="ECO:0000313" key="2">
    <source>
        <dbReference type="EMBL" id="KRM55974.1"/>
    </source>
</evidence>
<keyword evidence="1" id="KW-0472">Membrane</keyword>
<proteinExistence type="predicted"/>
<dbReference type="STRING" id="1291052.FC18_GL000756"/>